<dbReference type="Proteomes" id="UP000762676">
    <property type="component" value="Unassembled WGS sequence"/>
</dbReference>
<proteinExistence type="predicted"/>
<evidence type="ECO:0000313" key="2">
    <source>
        <dbReference type="Proteomes" id="UP000762676"/>
    </source>
</evidence>
<protein>
    <submittedName>
        <fullName evidence="1">Uncharacterized protein</fullName>
    </submittedName>
</protein>
<organism evidence="1 2">
    <name type="scientific">Elysia marginata</name>
    <dbReference type="NCBI Taxonomy" id="1093978"/>
    <lineage>
        <taxon>Eukaryota</taxon>
        <taxon>Metazoa</taxon>
        <taxon>Spiralia</taxon>
        <taxon>Lophotrochozoa</taxon>
        <taxon>Mollusca</taxon>
        <taxon>Gastropoda</taxon>
        <taxon>Heterobranchia</taxon>
        <taxon>Euthyneura</taxon>
        <taxon>Panpulmonata</taxon>
        <taxon>Sacoglossa</taxon>
        <taxon>Placobranchoidea</taxon>
        <taxon>Plakobranchidae</taxon>
        <taxon>Elysia</taxon>
    </lineage>
</organism>
<reference evidence="1 2" key="1">
    <citation type="journal article" date="2021" name="Elife">
        <title>Chloroplast acquisition without the gene transfer in kleptoplastic sea slugs, Plakobranchus ocellatus.</title>
        <authorList>
            <person name="Maeda T."/>
            <person name="Takahashi S."/>
            <person name="Yoshida T."/>
            <person name="Shimamura S."/>
            <person name="Takaki Y."/>
            <person name="Nagai Y."/>
            <person name="Toyoda A."/>
            <person name="Suzuki Y."/>
            <person name="Arimoto A."/>
            <person name="Ishii H."/>
            <person name="Satoh N."/>
            <person name="Nishiyama T."/>
            <person name="Hasebe M."/>
            <person name="Maruyama T."/>
            <person name="Minagawa J."/>
            <person name="Obokata J."/>
            <person name="Shigenobu S."/>
        </authorList>
    </citation>
    <scope>NUCLEOTIDE SEQUENCE [LARGE SCALE GENOMIC DNA]</scope>
</reference>
<accession>A0AAV4J2Q6</accession>
<name>A0AAV4J2Q6_9GAST</name>
<dbReference type="EMBL" id="BMAT01006602">
    <property type="protein sequence ID" value="GFS16213.1"/>
    <property type="molecule type" value="Genomic_DNA"/>
</dbReference>
<gene>
    <name evidence="1" type="ORF">ElyMa_003208600</name>
</gene>
<dbReference type="AlphaFoldDB" id="A0AAV4J2Q6"/>
<keyword evidence="2" id="KW-1185">Reference proteome</keyword>
<evidence type="ECO:0000313" key="1">
    <source>
        <dbReference type="EMBL" id="GFS16213.1"/>
    </source>
</evidence>
<sequence>MKSRDREVLDHDYNRCTSYYDFTGVKPIVVVTVKGPKAKKPCLVADTELTYQTAMADLADRNGSTAATSLKPLKSLDASIPPLDQHGEQELFKHNPGIKAACRGRKVVDTRRGIGSANSDNSRVIKILLMDIVVNVVQLRAPPKKSSWRSNGFFDL</sequence>
<comment type="caution">
    <text evidence="1">The sequence shown here is derived from an EMBL/GenBank/DDBJ whole genome shotgun (WGS) entry which is preliminary data.</text>
</comment>